<dbReference type="EMBL" id="NHYE01005622">
    <property type="protein sequence ID" value="PPQ66768.1"/>
    <property type="molecule type" value="Genomic_DNA"/>
</dbReference>
<dbReference type="Proteomes" id="UP000284706">
    <property type="component" value="Unassembled WGS sequence"/>
</dbReference>
<dbReference type="OrthoDB" id="10255118at2759"/>
<dbReference type="GO" id="GO:0005047">
    <property type="term" value="F:signal recognition particle binding"/>
    <property type="evidence" value="ECO:0007669"/>
    <property type="project" value="InterPro"/>
</dbReference>
<dbReference type="InterPro" id="IPR026258">
    <property type="entry name" value="SRP68"/>
</dbReference>
<keyword evidence="6" id="KW-0733">Signal recognition particle</keyword>
<feature type="compositionally biased region" description="Polar residues" evidence="10">
    <location>
        <begin position="560"/>
        <end position="569"/>
    </location>
</feature>
<keyword evidence="7" id="KW-0539">Nucleus</keyword>
<sequence>LQLANEQRSAYGLRYNDFTRYRKHCANRTHRLRSTLKMTHGKGRDFKKLPALTPEIARDGHLQLLLFEAERAWAYAQELINTALLPANKDRASALRHSATGRFRRAVHWSTQLLSLCQALYKASRLSARDLVEATVYTIILNGRFLRYRDDFEDALIQLSVAKSLLDTLASSSSTSRDQALAVLFADEISPEIRYCAHELGRAKAYDVNGIVAEMAPKYRNEIVESCDTLLTELQKEERSTSSASNLRTRVWEGQPVPIRYPELVDVLLKVQTAEMALEDSQKDTRGKKTKQGVTAYDALLAALSDAEEVARKLQETQQLHGATSSSSAAGGRDIHFVHAYIVYQLLSRRIQRDLLLITALLGSGVDEGQNVHSTRKATPSKNGPEPVDNRLYPAVVKLLDTTLQSLTQMRALSIVDDNPDLASSIDARIAFTNARRCVYLAQCYSAVKKFGEALTLLQHATIYIRETTSSLSLSESDVINSTEPNFFPLKDEDIKGIESLVASHGLQYKQDWFAHNGGAVDADPSSYKKPLFFNIALNYIELDMDRLRQRAGKEPLQAAPSNISTTAASKGDVASEKKTIPKAKAEEPVATSTTTPTQTPQQPTRGGLSSLLGGWWSRS</sequence>
<evidence type="ECO:0000256" key="8">
    <source>
        <dbReference type="ARBA" id="ARBA00023274"/>
    </source>
</evidence>
<feature type="compositionally biased region" description="Low complexity" evidence="10">
    <location>
        <begin position="594"/>
        <end position="620"/>
    </location>
</feature>
<dbReference type="GO" id="GO:0005786">
    <property type="term" value="C:signal recognition particle, endoplasmic reticulum targeting"/>
    <property type="evidence" value="ECO:0007669"/>
    <property type="project" value="UniProtKB-KW"/>
</dbReference>
<dbReference type="PANTHER" id="PTHR12860:SF0">
    <property type="entry name" value="SIGNAL RECOGNITION PARTICLE SUBUNIT SRP68"/>
    <property type="match status" value="1"/>
</dbReference>
<dbReference type="Pfam" id="PF16969">
    <property type="entry name" value="SRP68"/>
    <property type="match status" value="1"/>
</dbReference>
<dbReference type="FunCoup" id="A0A409VKK8">
    <property type="interactions" value="583"/>
</dbReference>
<protein>
    <recommendedName>
        <fullName evidence="9">Signal recognition particle subunit SRP68</fullName>
    </recommendedName>
</protein>
<evidence type="ECO:0000256" key="3">
    <source>
        <dbReference type="ARBA" id="ARBA00009352"/>
    </source>
</evidence>
<keyword evidence="8" id="KW-0687">Ribonucleoprotein</keyword>
<proteinExistence type="inferred from homology"/>
<dbReference type="STRING" id="231916.A0A409VKK8"/>
<evidence type="ECO:0000256" key="9">
    <source>
        <dbReference type="ARBA" id="ARBA00029498"/>
    </source>
</evidence>
<dbReference type="AlphaFoldDB" id="A0A409VKK8"/>
<keyword evidence="4" id="KW-0963">Cytoplasm</keyword>
<accession>A0A409VKK8</accession>
<comment type="subcellular location">
    <subcellularLocation>
        <location evidence="1">Cytoplasm</location>
    </subcellularLocation>
    <subcellularLocation>
        <location evidence="2">Nucleus</location>
        <location evidence="2">Nucleolus</location>
    </subcellularLocation>
</comment>
<name>A0A409VKK8_9AGAR</name>
<evidence type="ECO:0000313" key="11">
    <source>
        <dbReference type="EMBL" id="PPQ66768.1"/>
    </source>
</evidence>
<organism evidence="11 12">
    <name type="scientific">Gymnopilus dilepis</name>
    <dbReference type="NCBI Taxonomy" id="231916"/>
    <lineage>
        <taxon>Eukaryota</taxon>
        <taxon>Fungi</taxon>
        <taxon>Dikarya</taxon>
        <taxon>Basidiomycota</taxon>
        <taxon>Agaricomycotina</taxon>
        <taxon>Agaricomycetes</taxon>
        <taxon>Agaricomycetidae</taxon>
        <taxon>Agaricales</taxon>
        <taxon>Agaricineae</taxon>
        <taxon>Hymenogastraceae</taxon>
        <taxon>Gymnopilus</taxon>
    </lineage>
</organism>
<evidence type="ECO:0000256" key="5">
    <source>
        <dbReference type="ARBA" id="ARBA00022884"/>
    </source>
</evidence>
<keyword evidence="5" id="KW-0694">RNA-binding</keyword>
<dbReference type="PANTHER" id="PTHR12860">
    <property type="entry name" value="SIGNAL RECOGNITION PARTICLE 68 KDA PROTEIN"/>
    <property type="match status" value="1"/>
</dbReference>
<dbReference type="InParanoid" id="A0A409VKK8"/>
<dbReference type="PIRSF" id="PIRSF038995">
    <property type="entry name" value="SRP68"/>
    <property type="match status" value="1"/>
</dbReference>
<evidence type="ECO:0000313" key="12">
    <source>
        <dbReference type="Proteomes" id="UP000284706"/>
    </source>
</evidence>
<keyword evidence="12" id="KW-1185">Reference proteome</keyword>
<dbReference type="InterPro" id="IPR038253">
    <property type="entry name" value="SRP68_N_sf"/>
</dbReference>
<feature type="region of interest" description="Disordered" evidence="10">
    <location>
        <begin position="553"/>
        <end position="620"/>
    </location>
</feature>
<dbReference type="GO" id="GO:0008312">
    <property type="term" value="F:7S RNA binding"/>
    <property type="evidence" value="ECO:0007669"/>
    <property type="project" value="InterPro"/>
</dbReference>
<comment type="caution">
    <text evidence="11">The sequence shown here is derived from an EMBL/GenBank/DDBJ whole genome shotgun (WGS) entry which is preliminary data.</text>
</comment>
<dbReference type="CDD" id="cd15481">
    <property type="entry name" value="SRP68-RBD"/>
    <property type="match status" value="1"/>
</dbReference>
<evidence type="ECO:0000256" key="1">
    <source>
        <dbReference type="ARBA" id="ARBA00004496"/>
    </source>
</evidence>
<evidence type="ECO:0000256" key="6">
    <source>
        <dbReference type="ARBA" id="ARBA00023135"/>
    </source>
</evidence>
<dbReference type="GO" id="GO:0005730">
    <property type="term" value="C:nucleolus"/>
    <property type="evidence" value="ECO:0007669"/>
    <property type="project" value="UniProtKB-SubCell"/>
</dbReference>
<evidence type="ECO:0000256" key="7">
    <source>
        <dbReference type="ARBA" id="ARBA00023242"/>
    </source>
</evidence>
<feature type="non-terminal residue" evidence="11">
    <location>
        <position position="1"/>
    </location>
</feature>
<gene>
    <name evidence="11" type="ORF">CVT26_009754</name>
</gene>
<comment type="similarity">
    <text evidence="3">Belongs to the SRP68 family.</text>
</comment>
<dbReference type="GO" id="GO:0030942">
    <property type="term" value="F:endoplasmic reticulum signal peptide binding"/>
    <property type="evidence" value="ECO:0007669"/>
    <property type="project" value="InterPro"/>
</dbReference>
<evidence type="ECO:0000256" key="2">
    <source>
        <dbReference type="ARBA" id="ARBA00004604"/>
    </source>
</evidence>
<evidence type="ECO:0000256" key="10">
    <source>
        <dbReference type="SAM" id="MobiDB-lite"/>
    </source>
</evidence>
<dbReference type="InterPro" id="IPR034652">
    <property type="entry name" value="SRP68-RBD"/>
</dbReference>
<evidence type="ECO:0000256" key="4">
    <source>
        <dbReference type="ARBA" id="ARBA00022490"/>
    </source>
</evidence>
<dbReference type="GO" id="GO:0006614">
    <property type="term" value="P:SRP-dependent cotranslational protein targeting to membrane"/>
    <property type="evidence" value="ECO:0007669"/>
    <property type="project" value="InterPro"/>
</dbReference>
<feature type="compositionally biased region" description="Basic and acidic residues" evidence="10">
    <location>
        <begin position="574"/>
        <end position="588"/>
    </location>
</feature>
<dbReference type="Gene3D" id="1.10.3450.40">
    <property type="entry name" value="Signal recognition particle, SRP68 subunit, RNA-binding domain"/>
    <property type="match status" value="1"/>
</dbReference>
<reference evidence="11 12" key="1">
    <citation type="journal article" date="2018" name="Evol. Lett.">
        <title>Horizontal gene cluster transfer increased hallucinogenic mushroom diversity.</title>
        <authorList>
            <person name="Reynolds H.T."/>
            <person name="Vijayakumar V."/>
            <person name="Gluck-Thaler E."/>
            <person name="Korotkin H.B."/>
            <person name="Matheny P.B."/>
            <person name="Slot J.C."/>
        </authorList>
    </citation>
    <scope>NUCLEOTIDE SEQUENCE [LARGE SCALE GENOMIC DNA]</scope>
    <source>
        <strain evidence="11 12">SRW20</strain>
    </source>
</reference>